<protein>
    <recommendedName>
        <fullName evidence="1">tRNA-uridine aminocarboxypropyltransferase</fullName>
        <ecNumber evidence="1">2.5.1.25</ecNumber>
    </recommendedName>
</protein>
<feature type="compositionally biased region" description="Low complexity" evidence="7">
    <location>
        <begin position="1"/>
        <end position="16"/>
    </location>
</feature>
<keyword evidence="3" id="KW-0949">S-adenosyl-L-methionine</keyword>
<keyword evidence="4" id="KW-0819">tRNA processing</keyword>
<evidence type="ECO:0000256" key="7">
    <source>
        <dbReference type="SAM" id="MobiDB-lite"/>
    </source>
</evidence>
<comment type="similarity">
    <text evidence="5">Belongs to the TDD superfamily. DTWD2 family.</text>
</comment>
<evidence type="ECO:0000313" key="9">
    <source>
        <dbReference type="EMBL" id="CAK0900728.1"/>
    </source>
</evidence>
<gene>
    <name evidence="9" type="ORF">PCOR1329_LOCUS77944</name>
</gene>
<dbReference type="InterPro" id="IPR039262">
    <property type="entry name" value="DTWD2/TAPT"/>
</dbReference>
<name>A0ABN9XLJ5_9DINO</name>
<comment type="caution">
    <text evidence="9">The sequence shown here is derived from an EMBL/GenBank/DDBJ whole genome shotgun (WGS) entry which is preliminary data.</text>
</comment>
<feature type="region of interest" description="Disordered" evidence="7">
    <location>
        <begin position="1"/>
        <end position="21"/>
    </location>
</feature>
<keyword evidence="2" id="KW-0808">Transferase</keyword>
<evidence type="ECO:0000256" key="1">
    <source>
        <dbReference type="ARBA" id="ARBA00012386"/>
    </source>
</evidence>
<evidence type="ECO:0000313" key="10">
    <source>
        <dbReference type="Proteomes" id="UP001189429"/>
    </source>
</evidence>
<evidence type="ECO:0000256" key="4">
    <source>
        <dbReference type="ARBA" id="ARBA00022694"/>
    </source>
</evidence>
<keyword evidence="10" id="KW-1185">Reference proteome</keyword>
<reference evidence="9" key="1">
    <citation type="submission" date="2023-10" db="EMBL/GenBank/DDBJ databases">
        <authorList>
            <person name="Chen Y."/>
            <person name="Shah S."/>
            <person name="Dougan E. K."/>
            <person name="Thang M."/>
            <person name="Chan C."/>
        </authorList>
    </citation>
    <scope>NUCLEOTIDE SEQUENCE [LARGE SCALE GENOMIC DNA]</scope>
</reference>
<dbReference type="EC" id="2.5.1.25" evidence="1"/>
<dbReference type="Proteomes" id="UP001189429">
    <property type="component" value="Unassembled WGS sequence"/>
</dbReference>
<feature type="domain" description="DTW" evidence="8">
    <location>
        <begin position="18"/>
        <end position="235"/>
    </location>
</feature>
<organism evidence="9 10">
    <name type="scientific">Prorocentrum cordatum</name>
    <dbReference type="NCBI Taxonomy" id="2364126"/>
    <lineage>
        <taxon>Eukaryota</taxon>
        <taxon>Sar</taxon>
        <taxon>Alveolata</taxon>
        <taxon>Dinophyceae</taxon>
        <taxon>Prorocentrales</taxon>
        <taxon>Prorocentraceae</taxon>
        <taxon>Prorocentrum</taxon>
    </lineage>
</organism>
<dbReference type="PANTHER" id="PTHR21392">
    <property type="entry name" value="TRNA-URIDINE AMINOCARBOXYPROPYLTRANSFERASE 2"/>
    <property type="match status" value="1"/>
</dbReference>
<accession>A0ABN9XLJ5</accession>
<dbReference type="PANTHER" id="PTHR21392:SF0">
    <property type="entry name" value="TRNA-URIDINE AMINOCARBOXYPROPYLTRANSFERASE 2"/>
    <property type="match status" value="1"/>
</dbReference>
<sequence length="347" mass="36487">MEAEGGAAETGAPGRAARGERCGGCARKPKICLCAALPPSGPLDSKTRVAVLIHPAEAKRPCGTVPLLRLCLKNLVVRCGDAFPAPEEDLALHAALAEGGNRCVLLCPGPDAVVLRPPQVASEGGAAEPVPQGDVSEDVAGSAPVTLILVDGRWAQAKAMVNQSPWLQTLPRAVLAPAEQSAYRFRRQPAEGCLSTLEAVAEALLALEGARGPLLKESLLAPFREMVRLQVGFLPDATQDKNAPPEQRELPEFRAEDFFSADQEAAPPPASLCSRAPGDYCIVRWGQRRADGRDVIVVRCMHAPLDCVKRAAADLSAGQPHGRRCWVLTPGGVPAGARADLAQVRGG</sequence>
<dbReference type="EMBL" id="CAUYUJ010020831">
    <property type="protein sequence ID" value="CAK0900728.1"/>
    <property type="molecule type" value="Genomic_DNA"/>
</dbReference>
<proteinExistence type="inferred from homology"/>
<evidence type="ECO:0000259" key="8">
    <source>
        <dbReference type="SMART" id="SM01144"/>
    </source>
</evidence>
<comment type="catalytic activity">
    <reaction evidence="6">
        <text>a uridine in tRNA + S-adenosyl-L-methionine = a 3-[(3S)-3-amino-3-carboxypropyl]uridine in tRNA + S-methyl-5'-thioadenosine + H(+)</text>
        <dbReference type="Rhea" id="RHEA:62432"/>
        <dbReference type="Rhea" id="RHEA-COMP:13339"/>
        <dbReference type="Rhea" id="RHEA-COMP:16092"/>
        <dbReference type="ChEBI" id="CHEBI:15378"/>
        <dbReference type="ChEBI" id="CHEBI:17509"/>
        <dbReference type="ChEBI" id="CHEBI:59789"/>
        <dbReference type="ChEBI" id="CHEBI:65315"/>
        <dbReference type="ChEBI" id="CHEBI:82930"/>
        <dbReference type="EC" id="2.5.1.25"/>
    </reaction>
</comment>
<evidence type="ECO:0000256" key="5">
    <source>
        <dbReference type="ARBA" id="ARBA00034489"/>
    </source>
</evidence>
<evidence type="ECO:0000256" key="6">
    <source>
        <dbReference type="ARBA" id="ARBA00048718"/>
    </source>
</evidence>
<dbReference type="Pfam" id="PF03942">
    <property type="entry name" value="DTW"/>
    <property type="match status" value="1"/>
</dbReference>
<dbReference type="SMART" id="SM01144">
    <property type="entry name" value="DTW"/>
    <property type="match status" value="1"/>
</dbReference>
<dbReference type="InterPro" id="IPR005636">
    <property type="entry name" value="DTW"/>
</dbReference>
<evidence type="ECO:0000256" key="2">
    <source>
        <dbReference type="ARBA" id="ARBA00022679"/>
    </source>
</evidence>
<evidence type="ECO:0000256" key="3">
    <source>
        <dbReference type="ARBA" id="ARBA00022691"/>
    </source>
</evidence>